<feature type="domain" description="Magnetosome protein MamS/MamX" evidence="2">
    <location>
        <begin position="45"/>
        <end position="129"/>
    </location>
</feature>
<proteinExistence type="predicted"/>
<feature type="signal peptide" evidence="1">
    <location>
        <begin position="1"/>
        <end position="24"/>
    </location>
</feature>
<comment type="caution">
    <text evidence="3">The sequence shown here is derived from an EMBL/GenBank/DDBJ whole genome shotgun (WGS) entry which is preliminary data.</text>
</comment>
<dbReference type="SUPFAM" id="SSF50249">
    <property type="entry name" value="Nucleic acid-binding proteins"/>
    <property type="match status" value="1"/>
</dbReference>
<accession>A0A6M1SUJ8</accession>
<evidence type="ECO:0000313" key="4">
    <source>
        <dbReference type="Proteomes" id="UP000473278"/>
    </source>
</evidence>
<feature type="chain" id="PRO_5026726611" evidence="1">
    <location>
        <begin position="25"/>
        <end position="152"/>
    </location>
</feature>
<name>A0A6M1SUJ8_9BACT</name>
<keyword evidence="3" id="KW-0238">DNA-binding</keyword>
<reference evidence="3 4" key="1">
    <citation type="submission" date="2020-02" db="EMBL/GenBank/DDBJ databases">
        <title>Balneolaceae bacterium YR4-1, complete genome.</title>
        <authorList>
            <person name="Li Y."/>
            <person name="Wu S."/>
        </authorList>
    </citation>
    <scope>NUCLEOTIDE SEQUENCE [LARGE SCALE GENOMIC DNA]</scope>
    <source>
        <strain evidence="3 4">YR4-1</strain>
    </source>
</reference>
<dbReference type="Proteomes" id="UP000473278">
    <property type="component" value="Unassembled WGS sequence"/>
</dbReference>
<dbReference type="GO" id="GO:0003677">
    <property type="term" value="F:DNA binding"/>
    <property type="evidence" value="ECO:0007669"/>
    <property type="project" value="UniProtKB-KW"/>
</dbReference>
<keyword evidence="1" id="KW-0732">Signal</keyword>
<sequence length="152" mass="17060">MKQLLYTGLAFLVALSIVPDLAIAQQKGNKMKKQMYSRNFDANSMETIEGEVAEVTIQTGNNNMGTPGVHIVVKTKETTIPVHLGPVWYMEQQEYSFEKGDKVTVYGSRITYDGAPAIIAVRVNRGDMLLQLRNRQGIPNWRGWRMGSGRIN</sequence>
<dbReference type="Pfam" id="PF26390">
    <property type="entry name" value="MamS_MamX"/>
    <property type="match status" value="1"/>
</dbReference>
<dbReference type="InterPro" id="IPR012340">
    <property type="entry name" value="NA-bd_OB-fold"/>
</dbReference>
<evidence type="ECO:0000256" key="1">
    <source>
        <dbReference type="SAM" id="SignalP"/>
    </source>
</evidence>
<organism evidence="3 4">
    <name type="scientific">Halalkalibaculum roseum</name>
    <dbReference type="NCBI Taxonomy" id="2709311"/>
    <lineage>
        <taxon>Bacteria</taxon>
        <taxon>Pseudomonadati</taxon>
        <taxon>Balneolota</taxon>
        <taxon>Balneolia</taxon>
        <taxon>Balneolales</taxon>
        <taxon>Balneolaceae</taxon>
        <taxon>Halalkalibaculum</taxon>
    </lineage>
</organism>
<dbReference type="InterPro" id="IPR058837">
    <property type="entry name" value="MamS_MamX_dom"/>
</dbReference>
<evidence type="ECO:0000259" key="2">
    <source>
        <dbReference type="Pfam" id="PF26390"/>
    </source>
</evidence>
<evidence type="ECO:0000313" key="3">
    <source>
        <dbReference type="EMBL" id="NGP76590.1"/>
    </source>
</evidence>
<dbReference type="RefSeq" id="WP_165141065.1">
    <property type="nucleotide sequence ID" value="NZ_JAALLT010000002.1"/>
</dbReference>
<gene>
    <name evidence="3" type="ORF">G3570_08095</name>
</gene>
<keyword evidence="4" id="KW-1185">Reference proteome</keyword>
<protein>
    <submittedName>
        <fullName evidence="3">DNA-binding protein</fullName>
    </submittedName>
</protein>
<dbReference type="EMBL" id="JAALLT010000002">
    <property type="protein sequence ID" value="NGP76590.1"/>
    <property type="molecule type" value="Genomic_DNA"/>
</dbReference>
<dbReference type="AlphaFoldDB" id="A0A6M1SUJ8"/>